<dbReference type="InterPro" id="IPR047650">
    <property type="entry name" value="Transpos_IS110"/>
</dbReference>
<dbReference type="InterPro" id="IPR003346">
    <property type="entry name" value="Transposase_20"/>
</dbReference>
<evidence type="ECO:0000259" key="2">
    <source>
        <dbReference type="Pfam" id="PF02371"/>
    </source>
</evidence>
<gene>
    <name evidence="3" type="ORF">Enr13x_33880</name>
    <name evidence="4" type="ORF">Enr13x_33890</name>
</gene>
<evidence type="ECO:0000313" key="4">
    <source>
        <dbReference type="EMBL" id="QDV43532.1"/>
    </source>
</evidence>
<dbReference type="KEGG" id="snep:Enr13x_33890"/>
<organism evidence="4 5">
    <name type="scientific">Stieleria neptunia</name>
    <dbReference type="NCBI Taxonomy" id="2527979"/>
    <lineage>
        <taxon>Bacteria</taxon>
        <taxon>Pseudomonadati</taxon>
        <taxon>Planctomycetota</taxon>
        <taxon>Planctomycetia</taxon>
        <taxon>Pirellulales</taxon>
        <taxon>Pirellulaceae</taxon>
        <taxon>Stieleria</taxon>
    </lineage>
</organism>
<dbReference type="GO" id="GO:0006313">
    <property type="term" value="P:DNA transposition"/>
    <property type="evidence" value="ECO:0007669"/>
    <property type="project" value="InterPro"/>
</dbReference>
<dbReference type="AlphaFoldDB" id="A0A518HRQ3"/>
<feature type="domain" description="Transposase IS110-like N-terminal" evidence="1">
    <location>
        <begin position="9"/>
        <end position="151"/>
    </location>
</feature>
<dbReference type="NCBIfam" id="NF033542">
    <property type="entry name" value="transpos_IS110"/>
    <property type="match status" value="1"/>
</dbReference>
<feature type="domain" description="Transposase IS116/IS110/IS902 C-terminal" evidence="2">
    <location>
        <begin position="194"/>
        <end position="277"/>
    </location>
</feature>
<reference evidence="4 5" key="1">
    <citation type="submission" date="2019-03" db="EMBL/GenBank/DDBJ databases">
        <title>Deep-cultivation of Planctomycetes and their phenomic and genomic characterization uncovers novel biology.</title>
        <authorList>
            <person name="Wiegand S."/>
            <person name="Jogler M."/>
            <person name="Boedeker C."/>
            <person name="Pinto D."/>
            <person name="Vollmers J."/>
            <person name="Rivas-Marin E."/>
            <person name="Kohn T."/>
            <person name="Peeters S.H."/>
            <person name="Heuer A."/>
            <person name="Rast P."/>
            <person name="Oberbeckmann S."/>
            <person name="Bunk B."/>
            <person name="Jeske O."/>
            <person name="Meyerdierks A."/>
            <person name="Storesund J.E."/>
            <person name="Kallscheuer N."/>
            <person name="Luecker S."/>
            <person name="Lage O.M."/>
            <person name="Pohl T."/>
            <person name="Merkel B.J."/>
            <person name="Hornburger P."/>
            <person name="Mueller R.-W."/>
            <person name="Bruemmer F."/>
            <person name="Labrenz M."/>
            <person name="Spormann A.M."/>
            <person name="Op den Camp H."/>
            <person name="Overmann J."/>
            <person name="Amann R."/>
            <person name="Jetten M.S.M."/>
            <person name="Mascher T."/>
            <person name="Medema M.H."/>
            <person name="Devos D.P."/>
            <person name="Kaster A.-K."/>
            <person name="Ovreas L."/>
            <person name="Rohde M."/>
            <person name="Galperin M.Y."/>
            <person name="Jogler C."/>
        </authorList>
    </citation>
    <scope>NUCLEOTIDE SEQUENCE [LARGE SCALE GENOMIC DNA]</scope>
    <source>
        <strain evidence="4 5">Enr13</strain>
    </source>
</reference>
<dbReference type="GO" id="GO:0003677">
    <property type="term" value="F:DNA binding"/>
    <property type="evidence" value="ECO:0007669"/>
    <property type="project" value="InterPro"/>
</dbReference>
<sequence length="320" mass="35510">MTTVYKRFIGVDVASRKLDLFDSVSTEHQMIDNTPEAINAWMKHLRRKRVKTIVVMEATGGYESNLVDALHEADIDCSVCNPAQVRSFAKGIGLIEKNDPIDARMIARFGEVVTPKLREKPSPEERKLKALVHRRDQVLSQQSAERNRLAQARDEEVREVIQEALDFYKRQIVGIEKKIASVIDASGPMSERSALLSSCPGVGTATVAMFLAELPELGSLNRGQIAKLVGVAPIVRDSGQKEGKRSTFAGRSLVRKVLYMAALVATRHNSIMKAFYQRLLAKGKPPKVAIVAVMRKLLVTLNVMVREGTPWREPTLDPAA</sequence>
<dbReference type="EMBL" id="CP037423">
    <property type="protein sequence ID" value="QDV43531.1"/>
    <property type="molecule type" value="Genomic_DNA"/>
</dbReference>
<dbReference type="EMBL" id="CP037423">
    <property type="protein sequence ID" value="QDV43532.1"/>
    <property type="molecule type" value="Genomic_DNA"/>
</dbReference>
<dbReference type="Pfam" id="PF02371">
    <property type="entry name" value="Transposase_20"/>
    <property type="match status" value="1"/>
</dbReference>
<dbReference type="Pfam" id="PF01548">
    <property type="entry name" value="DEDD_Tnp_IS110"/>
    <property type="match status" value="1"/>
</dbReference>
<dbReference type="GO" id="GO:0004803">
    <property type="term" value="F:transposase activity"/>
    <property type="evidence" value="ECO:0007669"/>
    <property type="project" value="InterPro"/>
</dbReference>
<dbReference type="OrthoDB" id="263899at2"/>
<evidence type="ECO:0000313" key="3">
    <source>
        <dbReference type="EMBL" id="QDV43531.1"/>
    </source>
</evidence>
<accession>A0A518HRQ3</accession>
<name>A0A518HRQ3_9BACT</name>
<dbReference type="KEGG" id="snep:Enr13x_33880"/>
<proteinExistence type="predicted"/>
<dbReference type="PANTHER" id="PTHR33055">
    <property type="entry name" value="TRANSPOSASE FOR INSERTION SEQUENCE ELEMENT IS1111A"/>
    <property type="match status" value="1"/>
</dbReference>
<dbReference type="Proteomes" id="UP000319004">
    <property type="component" value="Chromosome"/>
</dbReference>
<evidence type="ECO:0000313" key="5">
    <source>
        <dbReference type="Proteomes" id="UP000319004"/>
    </source>
</evidence>
<dbReference type="RefSeq" id="WP_145387735.1">
    <property type="nucleotide sequence ID" value="NZ_CP037423.1"/>
</dbReference>
<dbReference type="InterPro" id="IPR002525">
    <property type="entry name" value="Transp_IS110-like_N"/>
</dbReference>
<evidence type="ECO:0000259" key="1">
    <source>
        <dbReference type="Pfam" id="PF01548"/>
    </source>
</evidence>
<protein>
    <submittedName>
        <fullName evidence="4">Transposase IS116/IS110/IS902 family protein</fullName>
    </submittedName>
</protein>
<keyword evidence="5" id="KW-1185">Reference proteome</keyword>
<dbReference type="PANTHER" id="PTHR33055:SF13">
    <property type="entry name" value="TRANSPOSASE"/>
    <property type="match status" value="1"/>
</dbReference>